<dbReference type="Gene3D" id="2.60.40.4100">
    <property type="entry name" value="Zona pellucida, ZP-C domain"/>
    <property type="match status" value="1"/>
</dbReference>
<keyword evidence="3" id="KW-0677">Repeat</keyword>
<dbReference type="GO" id="GO:0071944">
    <property type="term" value="C:cell periphery"/>
    <property type="evidence" value="ECO:0007669"/>
    <property type="project" value="UniProtKB-ARBA"/>
</dbReference>
<dbReference type="InterPro" id="IPR001881">
    <property type="entry name" value="EGF-like_Ca-bd_dom"/>
</dbReference>
<dbReference type="SMART" id="SM00241">
    <property type="entry name" value="ZP"/>
    <property type="match status" value="1"/>
</dbReference>
<keyword evidence="2" id="KW-0732">Signal</keyword>
<comment type="caution">
    <text evidence="5">Lacks conserved residue(s) required for the propagation of feature annotation.</text>
</comment>
<dbReference type="PROSITE" id="PS51034">
    <property type="entry name" value="ZP_2"/>
    <property type="match status" value="1"/>
</dbReference>
<sequence length="515" mass="56981">MMEIWELQPGVLYNVTVTPQACGNHGLTLSITVRTDALTIDATVRITNIQFSADLQNASSQAYRNLTESIVEQIYKSLSPEMKTMIDLGLVRIEIRSFSPGSVMVNFTIISVPSQDITNVSTDVVHSLMNSSKYTVDANSTRISDFDECASGQNDCSMWATCTNTWGSYNCVCLDGFIDINSGRPGRDCQVTVAKEFLLNNNIRDSNLYLGMVECGVNGGNDTHFDLTVAWDECRTMLVHNETYYTASVTLFSTMESYVWPNGSVETPRVQLELPVMCTYMKSMLISADYGSMGYDVIKDVIMGLGSFQVTVQLMNGTVPLPHNYSLSPEEVVVVEVSLNTSLEQIKVVVNKCWATPTQNPIDTNSYVFLDNSCSLNTQTKVLTNGNSSRSRISVQIFSFVDLNVIYVHCQVQICVPTVSKTCVADCTQKITRASSPWGSGLGSSEALLRSEQKTLEQESNNLHTIGLACIGIGLSLVFIVGFVCLFYYQRNRIGHYNFSPKPNQENFTYLAHNA</sequence>
<evidence type="ECO:0000256" key="1">
    <source>
        <dbReference type="ARBA" id="ARBA00022536"/>
    </source>
</evidence>
<dbReference type="InterPro" id="IPR055356">
    <property type="entry name" value="ZP-N"/>
</dbReference>
<dbReference type="Gene3D" id="2.10.25.10">
    <property type="entry name" value="Laminin"/>
    <property type="match status" value="1"/>
</dbReference>
<dbReference type="Pfam" id="PF00100">
    <property type="entry name" value="Zona_pellucida"/>
    <property type="match status" value="1"/>
</dbReference>
<evidence type="ECO:0000256" key="3">
    <source>
        <dbReference type="ARBA" id="ARBA00022737"/>
    </source>
</evidence>
<dbReference type="InterPro" id="IPR055355">
    <property type="entry name" value="ZP-C"/>
</dbReference>
<reference evidence="10" key="1">
    <citation type="submission" date="2023-07" db="EMBL/GenBank/DDBJ databases">
        <title>Chromosome-level Genome Assembly of Striped Snakehead (Channa striata).</title>
        <authorList>
            <person name="Liu H."/>
        </authorList>
    </citation>
    <scope>NUCLEOTIDE SEQUENCE</scope>
    <source>
        <strain evidence="10">Gz</strain>
        <tissue evidence="10">Muscle</tissue>
    </source>
</reference>
<dbReference type="SMART" id="SM00179">
    <property type="entry name" value="EGF_CA"/>
    <property type="match status" value="1"/>
</dbReference>
<keyword evidence="6" id="KW-0472">Membrane</keyword>
<dbReference type="InterPro" id="IPR042235">
    <property type="entry name" value="ZP-C_dom"/>
</dbReference>
<accession>A0AA88M1S2</accession>
<dbReference type="InterPro" id="IPR049883">
    <property type="entry name" value="NOTCH1_EGF-like"/>
</dbReference>
<gene>
    <name evidence="10" type="ORF">Q5P01_019874</name>
</gene>
<dbReference type="InterPro" id="IPR036364">
    <property type="entry name" value="SEA_dom_sf"/>
</dbReference>
<dbReference type="PROSITE" id="PS50026">
    <property type="entry name" value="EGF_3"/>
    <property type="match status" value="1"/>
</dbReference>
<dbReference type="GO" id="GO:0005509">
    <property type="term" value="F:calcium ion binding"/>
    <property type="evidence" value="ECO:0007669"/>
    <property type="project" value="InterPro"/>
</dbReference>
<dbReference type="Proteomes" id="UP001187415">
    <property type="component" value="Unassembled WGS sequence"/>
</dbReference>
<dbReference type="PROSITE" id="PS01187">
    <property type="entry name" value="EGF_CA"/>
    <property type="match status" value="1"/>
</dbReference>
<evidence type="ECO:0000259" key="9">
    <source>
        <dbReference type="PROSITE" id="PS51034"/>
    </source>
</evidence>
<dbReference type="EMBL" id="JAUPFM010000015">
    <property type="protein sequence ID" value="KAK2828840.1"/>
    <property type="molecule type" value="Genomic_DNA"/>
</dbReference>
<evidence type="ECO:0000313" key="10">
    <source>
        <dbReference type="EMBL" id="KAK2828840.1"/>
    </source>
</evidence>
<dbReference type="InterPro" id="IPR000152">
    <property type="entry name" value="EGF-type_Asp/Asn_hydroxyl_site"/>
</dbReference>
<feature type="domain" description="EGF-like" evidence="8">
    <location>
        <begin position="145"/>
        <end position="183"/>
    </location>
</feature>
<dbReference type="SUPFAM" id="SSF82671">
    <property type="entry name" value="SEA domain"/>
    <property type="match status" value="1"/>
</dbReference>
<dbReference type="SUPFAM" id="SSF57196">
    <property type="entry name" value="EGF/Laminin"/>
    <property type="match status" value="1"/>
</dbReference>
<dbReference type="InterPro" id="IPR000742">
    <property type="entry name" value="EGF"/>
</dbReference>
<evidence type="ECO:0000259" key="7">
    <source>
        <dbReference type="PROSITE" id="PS50024"/>
    </source>
</evidence>
<dbReference type="Gene3D" id="2.60.40.3210">
    <property type="entry name" value="Zona pellucida, ZP-N domain"/>
    <property type="match status" value="1"/>
</dbReference>
<evidence type="ECO:0000256" key="5">
    <source>
        <dbReference type="PROSITE-ProRule" id="PRU00076"/>
    </source>
</evidence>
<dbReference type="PANTHER" id="PTHR14002">
    <property type="entry name" value="ENDOGLIN/TGF-BETA RECEPTOR TYPE III"/>
    <property type="match status" value="1"/>
</dbReference>
<feature type="domain" description="ZP" evidence="9">
    <location>
        <begin position="172"/>
        <end position="434"/>
    </location>
</feature>
<name>A0AA88M1S2_CHASR</name>
<dbReference type="AlphaFoldDB" id="A0AA88M1S2"/>
<evidence type="ECO:0000256" key="2">
    <source>
        <dbReference type="ARBA" id="ARBA00022729"/>
    </source>
</evidence>
<dbReference type="Pfam" id="PF01390">
    <property type="entry name" value="SEA"/>
    <property type="match status" value="1"/>
</dbReference>
<keyword evidence="6" id="KW-0812">Transmembrane</keyword>
<dbReference type="InterPro" id="IPR001507">
    <property type="entry name" value="ZP_dom"/>
</dbReference>
<dbReference type="Pfam" id="PF23344">
    <property type="entry name" value="ZP-N"/>
    <property type="match status" value="1"/>
</dbReference>
<evidence type="ECO:0008006" key="12">
    <source>
        <dbReference type="Google" id="ProtNLM"/>
    </source>
</evidence>
<evidence type="ECO:0000256" key="4">
    <source>
        <dbReference type="ARBA" id="ARBA00023157"/>
    </source>
</evidence>
<keyword evidence="11" id="KW-1185">Reference proteome</keyword>
<dbReference type="InterPro" id="IPR018097">
    <property type="entry name" value="EGF_Ca-bd_CS"/>
</dbReference>
<organism evidence="10 11">
    <name type="scientific">Channa striata</name>
    <name type="common">Snakehead murrel</name>
    <name type="synonym">Ophicephalus striatus</name>
    <dbReference type="NCBI Taxonomy" id="64152"/>
    <lineage>
        <taxon>Eukaryota</taxon>
        <taxon>Metazoa</taxon>
        <taxon>Chordata</taxon>
        <taxon>Craniata</taxon>
        <taxon>Vertebrata</taxon>
        <taxon>Euteleostomi</taxon>
        <taxon>Actinopterygii</taxon>
        <taxon>Neopterygii</taxon>
        <taxon>Teleostei</taxon>
        <taxon>Neoteleostei</taxon>
        <taxon>Acanthomorphata</taxon>
        <taxon>Anabantaria</taxon>
        <taxon>Anabantiformes</taxon>
        <taxon>Channoidei</taxon>
        <taxon>Channidae</taxon>
        <taxon>Channa</taxon>
    </lineage>
</organism>
<evidence type="ECO:0000256" key="6">
    <source>
        <dbReference type="SAM" id="Phobius"/>
    </source>
</evidence>
<dbReference type="GO" id="GO:0030855">
    <property type="term" value="P:epithelial cell differentiation"/>
    <property type="evidence" value="ECO:0007669"/>
    <property type="project" value="UniProtKB-ARBA"/>
</dbReference>
<dbReference type="InterPro" id="IPR000082">
    <property type="entry name" value="SEA_dom"/>
</dbReference>
<dbReference type="CDD" id="cd00054">
    <property type="entry name" value="EGF_CA"/>
    <property type="match status" value="1"/>
</dbReference>
<evidence type="ECO:0000259" key="8">
    <source>
        <dbReference type="PROSITE" id="PS50026"/>
    </source>
</evidence>
<dbReference type="PROSITE" id="PS00010">
    <property type="entry name" value="ASX_HYDROXYL"/>
    <property type="match status" value="1"/>
</dbReference>
<proteinExistence type="predicted"/>
<keyword evidence="1 5" id="KW-0245">EGF-like domain</keyword>
<feature type="domain" description="SEA" evidence="7">
    <location>
        <begin position="36"/>
        <end position="148"/>
    </location>
</feature>
<protein>
    <recommendedName>
        <fullName evidence="12">Uromodulin-like 1</fullName>
    </recommendedName>
</protein>
<feature type="transmembrane region" description="Helical" evidence="6">
    <location>
        <begin position="466"/>
        <end position="489"/>
    </location>
</feature>
<dbReference type="FunFam" id="2.10.25.10:FF:000038">
    <property type="entry name" value="Fibrillin 2"/>
    <property type="match status" value="1"/>
</dbReference>
<keyword evidence="4" id="KW-1015">Disulfide bond</keyword>
<comment type="caution">
    <text evidence="10">The sequence shown here is derived from an EMBL/GenBank/DDBJ whole genome shotgun (WGS) entry which is preliminary data.</text>
</comment>
<dbReference type="Gene3D" id="3.30.70.960">
    <property type="entry name" value="SEA domain"/>
    <property type="match status" value="1"/>
</dbReference>
<evidence type="ECO:0000313" key="11">
    <source>
        <dbReference type="Proteomes" id="UP001187415"/>
    </source>
</evidence>
<dbReference type="Pfam" id="PF07645">
    <property type="entry name" value="EGF_CA"/>
    <property type="match status" value="1"/>
</dbReference>
<dbReference type="PROSITE" id="PS50024">
    <property type="entry name" value="SEA"/>
    <property type="match status" value="1"/>
</dbReference>
<keyword evidence="6" id="KW-1133">Transmembrane helix</keyword>
<dbReference type="PANTHER" id="PTHR14002:SF22">
    <property type="entry name" value="UROMODULIN-LIKE 1"/>
    <property type="match status" value="1"/>
</dbReference>